<keyword evidence="2" id="KW-0004">4Fe-4S</keyword>
<dbReference type="InterPro" id="IPR007197">
    <property type="entry name" value="rSAM"/>
</dbReference>
<name>A0A6P1MM48_9FIRM</name>
<dbReference type="NCBIfam" id="TIGR01212">
    <property type="entry name" value="TIGR01212 family radical SAM protein"/>
    <property type="match status" value="1"/>
</dbReference>
<accession>A0A6P1MM48</accession>
<evidence type="ECO:0000256" key="2">
    <source>
        <dbReference type="ARBA" id="ARBA00022485"/>
    </source>
</evidence>
<evidence type="ECO:0000256" key="3">
    <source>
        <dbReference type="ARBA" id="ARBA00022691"/>
    </source>
</evidence>
<dbReference type="GO" id="GO:0003824">
    <property type="term" value="F:catalytic activity"/>
    <property type="evidence" value="ECO:0007669"/>
    <property type="project" value="InterPro"/>
</dbReference>
<comment type="cofactor">
    <cofactor evidence="1">
        <name>[4Fe-4S] cluster</name>
        <dbReference type="ChEBI" id="CHEBI:49883"/>
    </cofactor>
</comment>
<evidence type="ECO:0000313" key="9">
    <source>
        <dbReference type="Proteomes" id="UP000463883"/>
    </source>
</evidence>
<dbReference type="Gene3D" id="3.80.30.20">
    <property type="entry name" value="tm_1862 like domain"/>
    <property type="match status" value="1"/>
</dbReference>
<evidence type="ECO:0000259" key="7">
    <source>
        <dbReference type="PROSITE" id="PS51918"/>
    </source>
</evidence>
<dbReference type="SFLD" id="SFLDG01086">
    <property type="entry name" value="elongater_protein-like"/>
    <property type="match status" value="1"/>
</dbReference>
<evidence type="ECO:0000256" key="6">
    <source>
        <dbReference type="ARBA" id="ARBA00023014"/>
    </source>
</evidence>
<dbReference type="InterPro" id="IPR058240">
    <property type="entry name" value="rSAM_sf"/>
</dbReference>
<dbReference type="SMART" id="SM00729">
    <property type="entry name" value="Elp3"/>
    <property type="match status" value="1"/>
</dbReference>
<proteinExistence type="predicted"/>
<sequence>MNTIQCNAENPINSIGLYLKNYFGKKTVKLSLDGGFTCPNRDGSKGVGGCIFCSADGSGDFASNIPGQIKLLSDKWPDSNHLAYFQNHTNTYASVSELRQKYYAVLNNPEISGIAIATRPDCFSEEIYELLDEINKKTFLWVELGLQTIHQETAELINRCYPLKVYDEAVKRLKELNIRTVVHLIFGLPGESKQDMLDSVRYVCKDKIFGLKIHMLNVVKGSQMEKLYPDYVSFCSIEEYVSLVVDALEIIPADITIHRMSADAPRPILISPDWSYKKRTILNGIHKELKSRNSWQGKKCL</sequence>
<dbReference type="Pfam" id="PF04055">
    <property type="entry name" value="Radical_SAM"/>
    <property type="match status" value="1"/>
</dbReference>
<dbReference type="CDD" id="cd01335">
    <property type="entry name" value="Radical_SAM"/>
    <property type="match status" value="1"/>
</dbReference>
<keyword evidence="4" id="KW-0479">Metal-binding</keyword>
<dbReference type="InterPro" id="IPR032432">
    <property type="entry name" value="Radical_SAM_C"/>
</dbReference>
<protein>
    <submittedName>
        <fullName evidence="8">TIGR01212 family radical SAM protein</fullName>
    </submittedName>
</protein>
<dbReference type="SFLD" id="SFLDG01091">
    <property type="entry name" value="uncharacterized_CHP01210-like"/>
    <property type="match status" value="1"/>
</dbReference>
<dbReference type="GO" id="GO:0051539">
    <property type="term" value="F:4 iron, 4 sulfur cluster binding"/>
    <property type="evidence" value="ECO:0007669"/>
    <property type="project" value="UniProtKB-KW"/>
</dbReference>
<dbReference type="SUPFAM" id="SSF102114">
    <property type="entry name" value="Radical SAM enzymes"/>
    <property type="match status" value="1"/>
</dbReference>
<dbReference type="InterPro" id="IPR005911">
    <property type="entry name" value="YhcC-like"/>
</dbReference>
<dbReference type="PANTHER" id="PTHR11135">
    <property type="entry name" value="HISTONE ACETYLTRANSFERASE-RELATED"/>
    <property type="match status" value="1"/>
</dbReference>
<evidence type="ECO:0000256" key="4">
    <source>
        <dbReference type="ARBA" id="ARBA00022723"/>
    </source>
</evidence>
<dbReference type="AlphaFoldDB" id="A0A6P1MM48"/>
<dbReference type="SFLD" id="SFLDS00029">
    <property type="entry name" value="Radical_SAM"/>
    <property type="match status" value="1"/>
</dbReference>
<dbReference type="InterPro" id="IPR039661">
    <property type="entry name" value="ELP3"/>
</dbReference>
<reference evidence="8 9" key="1">
    <citation type="submission" date="2020-01" db="EMBL/GenBank/DDBJ databases">
        <title>Genomic analysis of Aminipila sp. CBA3637.</title>
        <authorList>
            <person name="Kim Y.B."/>
            <person name="Roh S.W."/>
        </authorList>
    </citation>
    <scope>NUCLEOTIDE SEQUENCE [LARGE SCALE GENOMIC DNA]</scope>
    <source>
        <strain evidence="8 9">CBA3637</strain>
    </source>
</reference>
<keyword evidence="6" id="KW-0411">Iron-sulfur</keyword>
<dbReference type="GO" id="GO:0046872">
    <property type="term" value="F:metal ion binding"/>
    <property type="evidence" value="ECO:0007669"/>
    <property type="project" value="UniProtKB-KW"/>
</dbReference>
<dbReference type="PANTHER" id="PTHR11135:SF1">
    <property type="entry name" value="PROTEIN YHCC"/>
    <property type="match status" value="1"/>
</dbReference>
<evidence type="ECO:0000256" key="5">
    <source>
        <dbReference type="ARBA" id="ARBA00023004"/>
    </source>
</evidence>
<gene>
    <name evidence="8" type="ORF">Ami3637_12995</name>
</gene>
<dbReference type="Proteomes" id="UP000463883">
    <property type="component" value="Chromosome"/>
</dbReference>
<evidence type="ECO:0000313" key="8">
    <source>
        <dbReference type="EMBL" id="QHI73168.1"/>
    </source>
</evidence>
<dbReference type="PROSITE" id="PS51918">
    <property type="entry name" value="RADICAL_SAM"/>
    <property type="match status" value="1"/>
</dbReference>
<dbReference type="RefSeq" id="WP_162362934.1">
    <property type="nucleotide sequence ID" value="NZ_CP047591.1"/>
</dbReference>
<dbReference type="KEGG" id="amic:Ami3637_12995"/>
<organism evidence="8 9">
    <name type="scientific">Aminipila terrae</name>
    <dbReference type="NCBI Taxonomy" id="2697030"/>
    <lineage>
        <taxon>Bacteria</taxon>
        <taxon>Bacillati</taxon>
        <taxon>Bacillota</taxon>
        <taxon>Clostridia</taxon>
        <taxon>Peptostreptococcales</taxon>
        <taxon>Anaerovoracaceae</taxon>
        <taxon>Aminipila</taxon>
    </lineage>
</organism>
<dbReference type="EMBL" id="CP047591">
    <property type="protein sequence ID" value="QHI73168.1"/>
    <property type="molecule type" value="Genomic_DNA"/>
</dbReference>
<keyword evidence="9" id="KW-1185">Reference proteome</keyword>
<keyword evidence="3" id="KW-0949">S-adenosyl-L-methionine</keyword>
<dbReference type="Pfam" id="PF16199">
    <property type="entry name" value="Radical_SAM_C"/>
    <property type="match status" value="1"/>
</dbReference>
<dbReference type="InterPro" id="IPR023404">
    <property type="entry name" value="rSAM_horseshoe"/>
</dbReference>
<keyword evidence="5" id="KW-0408">Iron</keyword>
<evidence type="ECO:0000256" key="1">
    <source>
        <dbReference type="ARBA" id="ARBA00001966"/>
    </source>
</evidence>
<dbReference type="InterPro" id="IPR006638">
    <property type="entry name" value="Elp3/MiaA/NifB-like_rSAM"/>
</dbReference>
<feature type="domain" description="Radical SAM core" evidence="7">
    <location>
        <begin position="22"/>
        <end position="254"/>
    </location>
</feature>